<protein>
    <submittedName>
        <fullName evidence="2">Uncharacterized protein</fullName>
    </submittedName>
</protein>
<keyword evidence="1" id="KW-1133">Transmembrane helix</keyword>
<dbReference type="Proteomes" id="UP000006919">
    <property type="component" value="Chromosome"/>
</dbReference>
<dbReference type="EMBL" id="CP002403">
    <property type="protein sequence ID" value="ADU22759.1"/>
    <property type="molecule type" value="Genomic_DNA"/>
</dbReference>
<evidence type="ECO:0000313" key="2">
    <source>
        <dbReference type="EMBL" id="ADU22759.1"/>
    </source>
</evidence>
<proteinExistence type="predicted"/>
<name>E6UCT0_RUMA7</name>
<sequence length="337" mass="38764">MKRKSHFRHTKSRKISDDDYEFSEEYKAEDSRLIEVEGSLSPLMSFISIVLLILFTMYLIAVKHSGGKITSPKEAISDFFMPMRSDYYEMRVDEDFEANTNEEVSKFMQDNGYSDSLKTSAFNRNTAMYLKQEDGRSVTLPGSYGSTTFYIKPKKADADLSIHITYDVFAVTELADGSLVKMSEVDCSDTTERKCLDNIDELLNGHILFFRENCNGKYSGLIENGEMIYRTSEHMDDLNASGEYKIKVYWIWAEYYEQLVNTQADGALFDNSDQQAEMLEYIKNNPDEFLCTAEIGAIPDGTEMTDYDILSDYYDNGDKLIIENTKYFGFNVRTYAE</sequence>
<reference evidence="3" key="1">
    <citation type="submission" date="2010-12" db="EMBL/GenBank/DDBJ databases">
        <title>Complete sequence of plasmid2 of Ruminococcus albus 7.</title>
        <authorList>
            <consortium name="US DOE Joint Genome Institute"/>
            <person name="Lucas S."/>
            <person name="Copeland A."/>
            <person name="Lapidus A."/>
            <person name="Cheng J.-F."/>
            <person name="Bruce D."/>
            <person name="Goodwin L."/>
            <person name="Pitluck S."/>
            <person name="Chertkov O."/>
            <person name="Detter J.C."/>
            <person name="Han C."/>
            <person name="Tapia R."/>
            <person name="Land M."/>
            <person name="Hauser L."/>
            <person name="Kyrpides N."/>
            <person name="Ivanova N."/>
            <person name="Ovchinnikova G."/>
            <person name="Weimer P."/>
            <person name="Mead D."/>
            <person name="Woyke T."/>
        </authorList>
    </citation>
    <scope>NUCLEOTIDE SEQUENCE</scope>
    <source>
        <strain evidence="3">7</strain>
        <plasmid evidence="3">pRUMAL02</plasmid>
    </source>
</reference>
<evidence type="ECO:0000313" key="3">
    <source>
        <dbReference type="EMBL" id="ADU24358.1"/>
    </source>
</evidence>
<feature type="transmembrane region" description="Helical" evidence="1">
    <location>
        <begin position="40"/>
        <end position="61"/>
    </location>
</feature>
<dbReference type="EMBL" id="CP002405">
    <property type="protein sequence ID" value="ADU24358.1"/>
    <property type="molecule type" value="Genomic_DNA"/>
</dbReference>
<reference evidence="2 4" key="2">
    <citation type="journal article" date="2011" name="J. Bacteriol.">
        <title>Complete genome of the cellulolytic ruminal bacterium Ruminococcus albus 7.</title>
        <authorList>
            <person name="Suen G."/>
            <person name="Stevenson D.M."/>
            <person name="Bruce D.C."/>
            <person name="Chertkov O."/>
            <person name="Copeland A."/>
            <person name="Cheng J.F."/>
            <person name="Detter C."/>
            <person name="Detter J.C."/>
            <person name="Goodwin L.A."/>
            <person name="Han C.S."/>
            <person name="Hauser L.J."/>
            <person name="Ivanova N.N."/>
            <person name="Kyrpides N.C."/>
            <person name="Land M.L."/>
            <person name="Lapidus A."/>
            <person name="Lucas S."/>
            <person name="Ovchinnikova G."/>
            <person name="Pitluck S."/>
            <person name="Tapia R."/>
            <person name="Woyke T."/>
            <person name="Boyum J."/>
            <person name="Mead D."/>
            <person name="Weimer P.J."/>
        </authorList>
    </citation>
    <scope>NUCLEOTIDE SEQUENCE [LARGE SCALE GENOMIC DNA]</scope>
    <source>
        <strain evidence="2">7</strain>
        <strain evidence="4">ATCC 27210 / DSM 20455 / JCM 14654 / NCDO 2250 / 7</strain>
        <plasmid evidence="4">pRUMAL02</plasmid>
    </source>
</reference>
<gene>
    <name evidence="2" type="ordered locus">Rumal_2274</name>
    <name evidence="3" type="ordered locus">Rumal_3935</name>
</gene>
<dbReference type="KEGG" id="ral:Rumal_3935"/>
<organism evidence="2 4">
    <name type="scientific">Ruminococcus albus (strain ATCC 27210 / DSM 20455 / JCM 14654 / NCDO 2250 / 7)</name>
    <dbReference type="NCBI Taxonomy" id="697329"/>
    <lineage>
        <taxon>Bacteria</taxon>
        <taxon>Bacillati</taxon>
        <taxon>Bacillota</taxon>
        <taxon>Clostridia</taxon>
        <taxon>Eubacteriales</taxon>
        <taxon>Oscillospiraceae</taxon>
        <taxon>Ruminococcus</taxon>
    </lineage>
</organism>
<geneLocation type="plasmid" evidence="3 4">
    <name>pRUMAL02</name>
</geneLocation>
<dbReference type="KEGG" id="ral:Rumal_2274"/>
<keyword evidence="3" id="KW-0614">Plasmid</keyword>
<accession>E6UCT0</accession>
<evidence type="ECO:0000256" key="1">
    <source>
        <dbReference type="SAM" id="Phobius"/>
    </source>
</evidence>
<keyword evidence="1" id="KW-0472">Membrane</keyword>
<dbReference type="OrthoDB" id="1975003at2"/>
<dbReference type="STRING" id="697329.Rumal_2274"/>
<evidence type="ECO:0000313" key="4">
    <source>
        <dbReference type="Proteomes" id="UP000006919"/>
    </source>
</evidence>
<dbReference type="Proteomes" id="UP000006919">
    <property type="component" value="Plasmid pRUMAL02"/>
</dbReference>
<keyword evidence="1" id="KW-0812">Transmembrane</keyword>
<dbReference type="RefSeq" id="WP_013483895.1">
    <property type="nucleotide sequence ID" value="NC_014825.1"/>
</dbReference>
<dbReference type="HOGENOM" id="CLU_823581_0_0_9"/>
<dbReference type="AlphaFoldDB" id="E6UCT0"/>